<evidence type="ECO:0000256" key="15">
    <source>
        <dbReference type="SAM" id="Phobius"/>
    </source>
</evidence>
<evidence type="ECO:0000259" key="16">
    <source>
        <dbReference type="PROSITE" id="PS50885"/>
    </source>
</evidence>
<dbReference type="Pfam" id="PF00672">
    <property type="entry name" value="HAMP"/>
    <property type="match status" value="1"/>
</dbReference>
<evidence type="ECO:0000256" key="7">
    <source>
        <dbReference type="ARBA" id="ARBA00022692"/>
    </source>
</evidence>
<comment type="caution">
    <text evidence="17">The sequence shown here is derived from an EMBL/GenBank/DDBJ whole genome shotgun (WGS) entry which is preliminary data.</text>
</comment>
<keyword evidence="13 15" id="KW-0472">Membrane</keyword>
<feature type="coiled-coil region" evidence="14">
    <location>
        <begin position="134"/>
        <end position="161"/>
    </location>
</feature>
<name>A0A4U3B040_9BACI</name>
<dbReference type="InterPro" id="IPR036097">
    <property type="entry name" value="HisK_dim/P_sf"/>
</dbReference>
<dbReference type="CDD" id="cd06225">
    <property type="entry name" value="HAMP"/>
    <property type="match status" value="1"/>
</dbReference>
<keyword evidence="14" id="KW-0175">Coiled coil</keyword>
<keyword evidence="9" id="KW-0418">Kinase</keyword>
<keyword evidence="11 15" id="KW-1133">Transmembrane helix</keyword>
<dbReference type="Proteomes" id="UP000305222">
    <property type="component" value="Unassembled WGS sequence"/>
</dbReference>
<dbReference type="AlphaFoldDB" id="A0A4U3B040"/>
<feature type="transmembrane region" description="Helical" evidence="15">
    <location>
        <begin position="69"/>
        <end position="89"/>
    </location>
</feature>
<dbReference type="InterPro" id="IPR003660">
    <property type="entry name" value="HAMP_dom"/>
</dbReference>
<protein>
    <recommendedName>
        <fullName evidence="3">histidine kinase</fullName>
        <ecNumber evidence="3">2.7.13.3</ecNumber>
    </recommendedName>
</protein>
<evidence type="ECO:0000256" key="8">
    <source>
        <dbReference type="ARBA" id="ARBA00022741"/>
    </source>
</evidence>
<keyword evidence="10" id="KW-0067">ATP-binding</keyword>
<evidence type="ECO:0000256" key="11">
    <source>
        <dbReference type="ARBA" id="ARBA00022989"/>
    </source>
</evidence>
<keyword evidence="4" id="KW-1003">Cell membrane</keyword>
<keyword evidence="6" id="KW-0808">Transferase</keyword>
<comment type="subcellular location">
    <subcellularLocation>
        <location evidence="2">Cell membrane</location>
        <topology evidence="2">Multi-pass membrane protein</topology>
    </subcellularLocation>
</comment>
<evidence type="ECO:0000256" key="12">
    <source>
        <dbReference type="ARBA" id="ARBA00023012"/>
    </source>
</evidence>
<dbReference type="GO" id="GO:0000155">
    <property type="term" value="F:phosphorelay sensor kinase activity"/>
    <property type="evidence" value="ECO:0007669"/>
    <property type="project" value="InterPro"/>
</dbReference>
<keyword evidence="7 15" id="KW-0812">Transmembrane</keyword>
<accession>A0A4U3B040</accession>
<keyword evidence="12" id="KW-0902">Two-component regulatory system</keyword>
<evidence type="ECO:0000256" key="4">
    <source>
        <dbReference type="ARBA" id="ARBA00022475"/>
    </source>
</evidence>
<evidence type="ECO:0000256" key="13">
    <source>
        <dbReference type="ARBA" id="ARBA00023136"/>
    </source>
</evidence>
<evidence type="ECO:0000256" key="3">
    <source>
        <dbReference type="ARBA" id="ARBA00012438"/>
    </source>
</evidence>
<evidence type="ECO:0000256" key="9">
    <source>
        <dbReference type="ARBA" id="ARBA00022777"/>
    </source>
</evidence>
<dbReference type="GO" id="GO:0005524">
    <property type="term" value="F:ATP binding"/>
    <property type="evidence" value="ECO:0007669"/>
    <property type="project" value="UniProtKB-KW"/>
</dbReference>
<dbReference type="InterPro" id="IPR003661">
    <property type="entry name" value="HisK_dim/P_dom"/>
</dbReference>
<evidence type="ECO:0000256" key="6">
    <source>
        <dbReference type="ARBA" id="ARBA00022679"/>
    </source>
</evidence>
<dbReference type="Gene3D" id="6.10.340.10">
    <property type="match status" value="1"/>
</dbReference>
<dbReference type="CDD" id="cd00082">
    <property type="entry name" value="HisKA"/>
    <property type="match status" value="1"/>
</dbReference>
<feature type="non-terminal residue" evidence="17">
    <location>
        <position position="1"/>
    </location>
</feature>
<reference evidence="17 18" key="1">
    <citation type="journal article" date="2019" name="Environ. Microbiol.">
        <title>An active ?-lactamase is a part of an orchestrated cell wall stress resistance network of Bacillus subtilis and related rhizosphere species.</title>
        <authorList>
            <person name="Bucher T."/>
            <person name="Keren-Paz A."/>
            <person name="Hausser J."/>
            <person name="Olender T."/>
            <person name="Cytryn E."/>
            <person name="Kolodkin-Gal I."/>
        </authorList>
    </citation>
    <scope>NUCLEOTIDE SEQUENCE [LARGE SCALE GENOMIC DNA]</scope>
    <source>
        <strain evidence="17 18">I5</strain>
    </source>
</reference>
<organism evidence="17 18">
    <name type="scientific">Bacillus wiedmannii</name>
    <dbReference type="NCBI Taxonomy" id="1890302"/>
    <lineage>
        <taxon>Bacteria</taxon>
        <taxon>Bacillati</taxon>
        <taxon>Bacillota</taxon>
        <taxon>Bacilli</taxon>
        <taxon>Bacillales</taxon>
        <taxon>Bacillaceae</taxon>
        <taxon>Bacillus</taxon>
        <taxon>Bacillus cereus group</taxon>
    </lineage>
</organism>
<evidence type="ECO:0000256" key="14">
    <source>
        <dbReference type="SAM" id="Coils"/>
    </source>
</evidence>
<comment type="catalytic activity">
    <reaction evidence="1">
        <text>ATP + protein L-histidine = ADP + protein N-phospho-L-histidine.</text>
        <dbReference type="EC" id="2.7.13.3"/>
    </reaction>
</comment>
<evidence type="ECO:0000256" key="10">
    <source>
        <dbReference type="ARBA" id="ARBA00022840"/>
    </source>
</evidence>
<evidence type="ECO:0000313" key="18">
    <source>
        <dbReference type="Proteomes" id="UP000305222"/>
    </source>
</evidence>
<evidence type="ECO:0000256" key="5">
    <source>
        <dbReference type="ARBA" id="ARBA00022553"/>
    </source>
</evidence>
<dbReference type="Gene3D" id="1.10.287.130">
    <property type="match status" value="1"/>
</dbReference>
<dbReference type="PROSITE" id="PS50885">
    <property type="entry name" value="HAMP"/>
    <property type="match status" value="1"/>
</dbReference>
<dbReference type="EMBL" id="SZON01000721">
    <property type="protein sequence ID" value="TKI94337.1"/>
    <property type="molecule type" value="Genomic_DNA"/>
</dbReference>
<dbReference type="GO" id="GO:0005886">
    <property type="term" value="C:plasma membrane"/>
    <property type="evidence" value="ECO:0007669"/>
    <property type="project" value="UniProtKB-SubCell"/>
</dbReference>
<feature type="non-terminal residue" evidence="17">
    <location>
        <position position="182"/>
    </location>
</feature>
<dbReference type="SUPFAM" id="SSF158472">
    <property type="entry name" value="HAMP domain-like"/>
    <property type="match status" value="1"/>
</dbReference>
<dbReference type="EC" id="2.7.13.3" evidence="3"/>
<keyword evidence="5" id="KW-0597">Phosphoprotein</keyword>
<dbReference type="PANTHER" id="PTHR45528">
    <property type="entry name" value="SENSOR HISTIDINE KINASE CPXA"/>
    <property type="match status" value="1"/>
</dbReference>
<dbReference type="SUPFAM" id="SSF47384">
    <property type="entry name" value="Homodimeric domain of signal transducing histidine kinase"/>
    <property type="match status" value="1"/>
</dbReference>
<sequence length="182" mass="20614">QAVQYFAEIIRNGTANSHQLNTYIIDGGENIKNSIFVKPIVENGKITEYAFAIASLQPVNEAMLVLKDYYVYALIIVFLVIILLSFYYSKIIVKPLIKMNRVTKKMANFDFSEKLPVTADDEIGGLSGSINTLSVNLKDRIDRLNVANTKLQQDIERERQLEKTRKEFISGVSHELKTPLSV</sequence>
<dbReference type="InterPro" id="IPR050398">
    <property type="entry name" value="HssS/ArlS-like"/>
</dbReference>
<dbReference type="SMART" id="SM00304">
    <property type="entry name" value="HAMP"/>
    <property type="match status" value="1"/>
</dbReference>
<gene>
    <name evidence="17" type="ORF">FC699_15810</name>
</gene>
<proteinExistence type="predicted"/>
<evidence type="ECO:0000313" key="17">
    <source>
        <dbReference type="EMBL" id="TKI94337.1"/>
    </source>
</evidence>
<evidence type="ECO:0000256" key="1">
    <source>
        <dbReference type="ARBA" id="ARBA00000085"/>
    </source>
</evidence>
<feature type="domain" description="HAMP" evidence="16">
    <location>
        <begin position="90"/>
        <end position="142"/>
    </location>
</feature>
<dbReference type="PANTHER" id="PTHR45528:SF1">
    <property type="entry name" value="SENSOR HISTIDINE KINASE CPXA"/>
    <property type="match status" value="1"/>
</dbReference>
<evidence type="ECO:0000256" key="2">
    <source>
        <dbReference type="ARBA" id="ARBA00004651"/>
    </source>
</evidence>
<keyword evidence="8" id="KW-0547">Nucleotide-binding</keyword>